<dbReference type="Pfam" id="PF13515">
    <property type="entry name" value="FUSC_2"/>
    <property type="match status" value="1"/>
</dbReference>
<feature type="transmembrane region" description="Helical" evidence="6">
    <location>
        <begin position="358"/>
        <end position="378"/>
    </location>
</feature>
<gene>
    <name evidence="8" type="ORF">SCMU_38230</name>
</gene>
<evidence type="ECO:0000256" key="6">
    <source>
        <dbReference type="SAM" id="Phobius"/>
    </source>
</evidence>
<comment type="subcellular location">
    <subcellularLocation>
        <location evidence="1">Membrane</location>
        <topology evidence="1">Multi-pass membrane protein</topology>
    </subcellularLocation>
</comment>
<feature type="transmembrane region" description="Helical" evidence="6">
    <location>
        <begin position="127"/>
        <end position="148"/>
    </location>
</feature>
<evidence type="ECO:0000256" key="5">
    <source>
        <dbReference type="SAM" id="MobiDB-lite"/>
    </source>
</evidence>
<feature type="transmembrane region" description="Helical" evidence="6">
    <location>
        <begin position="179"/>
        <end position="200"/>
    </location>
</feature>
<accession>A0ABM7Q085</accession>
<keyword evidence="9" id="KW-1185">Reference proteome</keyword>
<feature type="transmembrane region" description="Helical" evidence="6">
    <location>
        <begin position="233"/>
        <end position="253"/>
    </location>
</feature>
<feature type="region of interest" description="Disordered" evidence="5">
    <location>
        <begin position="1"/>
        <end position="29"/>
    </location>
</feature>
<evidence type="ECO:0000313" key="9">
    <source>
        <dbReference type="Proteomes" id="UP001319861"/>
    </source>
</evidence>
<dbReference type="InterPro" id="IPR049453">
    <property type="entry name" value="Memb_transporter_dom"/>
</dbReference>
<evidence type="ECO:0000256" key="3">
    <source>
        <dbReference type="ARBA" id="ARBA00022989"/>
    </source>
</evidence>
<proteinExistence type="predicted"/>
<evidence type="ECO:0000259" key="7">
    <source>
        <dbReference type="Pfam" id="PF13515"/>
    </source>
</evidence>
<feature type="transmembrane region" description="Helical" evidence="6">
    <location>
        <begin position="102"/>
        <end position="121"/>
    </location>
</feature>
<dbReference type="EMBL" id="AP024525">
    <property type="protein sequence ID" value="BCT77981.1"/>
    <property type="molecule type" value="Genomic_DNA"/>
</dbReference>
<feature type="transmembrane region" description="Helical" evidence="6">
    <location>
        <begin position="328"/>
        <end position="346"/>
    </location>
</feature>
<protein>
    <submittedName>
        <fullName evidence="8">FUSC family protein</fullName>
    </submittedName>
</protein>
<feature type="compositionally biased region" description="Low complexity" evidence="5">
    <location>
        <begin position="13"/>
        <end position="23"/>
    </location>
</feature>
<feature type="transmembrane region" description="Helical" evidence="6">
    <location>
        <begin position="52"/>
        <end position="69"/>
    </location>
</feature>
<evidence type="ECO:0000256" key="4">
    <source>
        <dbReference type="ARBA" id="ARBA00023136"/>
    </source>
</evidence>
<sequence length="393" mass="42210">MRGRETQGPASTPAHDGASHPGGPAAGGLSRAREFAHRLLFSIGPAKNDHQVALRVAAGVFLPLITLVLLGRLDLAIFASFGAFTGIYGRNEPHRTRIVTQIRAGLLMLAVILAGTLTARLSPGDVISPWTIVVGTTVVAWGCTVIVGHWRLRPAGSLFHIFAYAAIASVPHQPPLGQAILAAALTVLLAVLIGMASRVVPSRRTPLTWAGVRSAWRVRLAAHERQALWLESVGYLVAASVAGTIATIVGQALGFGHNYWAMVAAVVPLVGHTTRHRVARGLQRILGTMVGLAILALIVAVRPEAWVMVVLISLCQFGAEMLIARQYFLAQVCVTPLALLSTLLVVHINPLDLLHDRFIDTAIGAVVGVAVVLAPDAWRRWIHWRSREEQLEW</sequence>
<keyword evidence="3 6" id="KW-1133">Transmembrane helix</keyword>
<evidence type="ECO:0000313" key="8">
    <source>
        <dbReference type="EMBL" id="BCT77981.1"/>
    </source>
</evidence>
<keyword evidence="2 6" id="KW-0812">Transmembrane</keyword>
<name>A0ABM7Q085_SINCY</name>
<keyword evidence="4 6" id="KW-0472">Membrane</keyword>
<feature type="domain" description="Integral membrane bound transporter" evidence="7">
    <location>
        <begin position="245"/>
        <end position="371"/>
    </location>
</feature>
<reference evidence="8 9" key="1">
    <citation type="journal article" date="2021" name="J. Biosci. Bioeng.">
        <title>Identification and characterization of a chc gene cluster responsible for the aromatization pathway of cyclohexanecarboxylate degradation in Sinomonas cyclohexanicum ATCC 51369.</title>
        <authorList>
            <person name="Yamamoto T."/>
            <person name="Hasegawa Y."/>
            <person name="Lau P.C.K."/>
            <person name="Iwaki H."/>
        </authorList>
    </citation>
    <scope>NUCLEOTIDE SEQUENCE [LARGE SCALE GENOMIC DNA]</scope>
    <source>
        <strain evidence="8 9">ATCC 51369</strain>
    </source>
</reference>
<evidence type="ECO:0000256" key="1">
    <source>
        <dbReference type="ARBA" id="ARBA00004141"/>
    </source>
</evidence>
<dbReference type="Proteomes" id="UP001319861">
    <property type="component" value="Chromosome"/>
</dbReference>
<evidence type="ECO:0000256" key="2">
    <source>
        <dbReference type="ARBA" id="ARBA00022692"/>
    </source>
</evidence>
<organism evidence="8 9">
    <name type="scientific">Sinomonas cyclohexanicum</name>
    <name type="common">Corynebacterium cyclohexanicum</name>
    <dbReference type="NCBI Taxonomy" id="322009"/>
    <lineage>
        <taxon>Bacteria</taxon>
        <taxon>Bacillati</taxon>
        <taxon>Actinomycetota</taxon>
        <taxon>Actinomycetes</taxon>
        <taxon>Micrococcales</taxon>
        <taxon>Micrococcaceae</taxon>
        <taxon>Sinomonas</taxon>
    </lineage>
</organism>